<dbReference type="CDD" id="cd14791">
    <property type="entry name" value="GH36"/>
    <property type="match status" value="1"/>
</dbReference>
<organism evidence="3 4">
    <name type="scientific">Anaerolinea thermophila</name>
    <dbReference type="NCBI Taxonomy" id="167964"/>
    <lineage>
        <taxon>Bacteria</taxon>
        <taxon>Bacillati</taxon>
        <taxon>Chloroflexota</taxon>
        <taxon>Anaerolineae</taxon>
        <taxon>Anaerolineales</taxon>
        <taxon>Anaerolineaceae</taxon>
        <taxon>Anaerolinea</taxon>
    </lineage>
</organism>
<dbReference type="PANTHER" id="PTHR43053">
    <property type="entry name" value="GLYCOSIDASE FAMILY 31"/>
    <property type="match status" value="1"/>
</dbReference>
<accession>A0A117LGR0</accession>
<evidence type="ECO:0000256" key="2">
    <source>
        <dbReference type="ARBA" id="ARBA00023295"/>
    </source>
</evidence>
<proteinExistence type="predicted"/>
<dbReference type="SUPFAM" id="SSF51445">
    <property type="entry name" value="(Trans)glycosidases"/>
    <property type="match status" value="1"/>
</dbReference>
<sequence length="780" mass="88164">MKIENEFLALIFTEKFATFELRSKIFPETWLKSSFEIQCHCEGQDTELIEDFWSISKIEHLKAVNTGFGFLEIEILRIETEFRNVEVNIRVGLEKKQGMAFSQLEMINHGSLPIFIDQLTLLKIKEDSLSLGRSRKPDYTFYSNGWTSWSNTGTFRQGDKQHTTLIGRFQNPQIINPDTLRHKDGDHFSGDMFGLLCENTQKIGLLAGFISQEMHFGSLETALSPTPSLSMWANGDHARLDPGESIRTDWACLSFVDLNENQPLEIYLNTVAKANKIRSEISVPVGWCSWYHFYQNITQEDIEANLTSVLALKDRVPLPLLQIDDGFETYPGDWFDFVPGFPEGVMPLATQISKSDLIPGLWLAPFIVHPKAKLVKEHPEWLLRDENGKLASAGFVWNTFTYALDLTHPEALDYACDVIRTAVKEWGFEYLKLDFLYAAALKGQYQDPTKTRAQVLRNGLEALRHAAGPNTVMLACGCPLGSALGLFDAMRIGADVSGYWEPHFPPVSKLLTKEVNMPSARNALQNILTRAPLHRQWWINDPDCLLVRPDTKLNLPEVQSLATAIGMTGGSLLVSDDLPSLPEDRLRIAQVLLPVIDQQAQICDLFESHTPSLIRLDLENPLGLWHLLAVFNWKDHPADLEFSPQKFNLPLDPIYWCREFWSGEIGKMGTSSPFNFENVPPHGVRVIAVRQCQPALPTYLGSDIHLSQGLEIGEWRSNERIISLRIEVGRSADGHINIYLPWEASEAWLDQRSCSIQSKGQGIYNIDLEDADGKWLSIIG</sequence>
<gene>
    <name evidence="3" type="ORF">XD73_0793</name>
</gene>
<dbReference type="PANTHER" id="PTHR43053:SF3">
    <property type="entry name" value="ALPHA-GALACTOSIDASE C-RELATED"/>
    <property type="match status" value="1"/>
</dbReference>
<dbReference type="GO" id="GO:0004557">
    <property type="term" value="F:alpha-galactosidase activity"/>
    <property type="evidence" value="ECO:0007669"/>
    <property type="project" value="InterPro"/>
</dbReference>
<dbReference type="Proteomes" id="UP000064249">
    <property type="component" value="Unassembled WGS sequence"/>
</dbReference>
<dbReference type="InterPro" id="IPR002252">
    <property type="entry name" value="Glyco_hydro_36"/>
</dbReference>
<keyword evidence="1" id="KW-0378">Hydrolase</keyword>
<dbReference type="InterPro" id="IPR017853">
    <property type="entry name" value="GH"/>
</dbReference>
<name>A0A117LGR0_9CHLR</name>
<protein>
    <submittedName>
        <fullName evidence="3">Alpha-galactosidase-like protein</fullName>
    </submittedName>
</protein>
<dbReference type="EMBL" id="LGFU01000038">
    <property type="protein sequence ID" value="KUK46333.1"/>
    <property type="molecule type" value="Genomic_DNA"/>
</dbReference>
<dbReference type="GO" id="GO:0016052">
    <property type="term" value="P:carbohydrate catabolic process"/>
    <property type="evidence" value="ECO:0007669"/>
    <property type="project" value="InterPro"/>
</dbReference>
<dbReference type="Gene3D" id="3.20.20.70">
    <property type="entry name" value="Aldolase class I"/>
    <property type="match status" value="1"/>
</dbReference>
<dbReference type="InterPro" id="IPR013785">
    <property type="entry name" value="Aldolase_TIM"/>
</dbReference>
<keyword evidence="2" id="KW-0326">Glycosidase</keyword>
<evidence type="ECO:0000313" key="4">
    <source>
        <dbReference type="Proteomes" id="UP000064249"/>
    </source>
</evidence>
<evidence type="ECO:0000256" key="1">
    <source>
        <dbReference type="ARBA" id="ARBA00022801"/>
    </source>
</evidence>
<dbReference type="InterPro" id="IPR050985">
    <property type="entry name" value="Alpha-glycosidase_related"/>
</dbReference>
<comment type="caution">
    <text evidence="3">The sequence shown here is derived from an EMBL/GenBank/DDBJ whole genome shotgun (WGS) entry which is preliminary data.</text>
</comment>
<reference evidence="3 4" key="1">
    <citation type="journal article" date="2015" name="MBio">
        <title>Genome-Resolved Metagenomic Analysis Reveals Roles for Candidate Phyla and Other Microbial Community Members in Biogeochemical Transformations in Oil Reservoirs.</title>
        <authorList>
            <person name="Hu P."/>
            <person name="Tom L."/>
            <person name="Singh A."/>
            <person name="Thomas B.C."/>
            <person name="Baker B.J."/>
            <person name="Piceno Y.M."/>
            <person name="Andersen G.L."/>
            <person name="Banfield J.F."/>
        </authorList>
    </citation>
    <scope>NUCLEOTIDE SEQUENCE [LARGE SCALE GENOMIC DNA]</scope>
    <source>
        <strain evidence="3">46_16</strain>
    </source>
</reference>
<dbReference type="Pfam" id="PF02065">
    <property type="entry name" value="Melibiase"/>
    <property type="match status" value="1"/>
</dbReference>
<dbReference type="AlphaFoldDB" id="A0A117LGR0"/>
<evidence type="ECO:0000313" key="3">
    <source>
        <dbReference type="EMBL" id="KUK46333.1"/>
    </source>
</evidence>